<keyword evidence="4" id="KW-1185">Reference proteome</keyword>
<feature type="region of interest" description="Disordered" evidence="1">
    <location>
        <begin position="66"/>
        <end position="85"/>
    </location>
</feature>
<reference evidence="3 4" key="1">
    <citation type="submission" date="2022-11" db="EMBL/GenBank/DDBJ databases">
        <title>Whole genome sequence of Eschrichtius robustus ER-17-0199.</title>
        <authorList>
            <person name="Bruniche-Olsen A."/>
            <person name="Black A.N."/>
            <person name="Fields C.J."/>
            <person name="Walden K."/>
            <person name="Dewoody J.A."/>
        </authorList>
    </citation>
    <scope>NUCLEOTIDE SEQUENCE [LARGE SCALE GENOMIC DNA]</scope>
    <source>
        <strain evidence="3">ER-17-0199</strain>
        <tissue evidence="3">Blubber</tissue>
    </source>
</reference>
<evidence type="ECO:0000259" key="2">
    <source>
        <dbReference type="Pfam" id="PF16562"/>
    </source>
</evidence>
<dbReference type="AlphaFoldDB" id="A0AB34GJN0"/>
<dbReference type="EMBL" id="JAIQCJ010002240">
    <property type="protein sequence ID" value="KAJ8778695.1"/>
    <property type="molecule type" value="Genomic_DNA"/>
</dbReference>
<sequence length="132" mass="14578">MRQNQDKPCWSQKATQIRPEQPQGSRHVNNPDGSAETKICFKYYHGVSGALRATTPSVTVKNSAAPLKCSTQQSRSEKNIPSGKESERRIFLNVKGLLGVASITTQCKTVSTHLQSVSRLHHALFSLMVLMV</sequence>
<proteinExistence type="predicted"/>
<evidence type="ECO:0000313" key="4">
    <source>
        <dbReference type="Proteomes" id="UP001159641"/>
    </source>
</evidence>
<dbReference type="Gene3D" id="2.60.40.2840">
    <property type="match status" value="1"/>
</dbReference>
<dbReference type="InterPro" id="IPR032348">
    <property type="entry name" value="HECW_N"/>
</dbReference>
<feature type="region of interest" description="Disordered" evidence="1">
    <location>
        <begin position="1"/>
        <end position="33"/>
    </location>
</feature>
<organism evidence="3 4">
    <name type="scientific">Eschrichtius robustus</name>
    <name type="common">California gray whale</name>
    <name type="synonym">Eschrichtius gibbosus</name>
    <dbReference type="NCBI Taxonomy" id="9764"/>
    <lineage>
        <taxon>Eukaryota</taxon>
        <taxon>Metazoa</taxon>
        <taxon>Chordata</taxon>
        <taxon>Craniata</taxon>
        <taxon>Vertebrata</taxon>
        <taxon>Euteleostomi</taxon>
        <taxon>Mammalia</taxon>
        <taxon>Eutheria</taxon>
        <taxon>Laurasiatheria</taxon>
        <taxon>Artiodactyla</taxon>
        <taxon>Whippomorpha</taxon>
        <taxon>Cetacea</taxon>
        <taxon>Mysticeti</taxon>
        <taxon>Eschrichtiidae</taxon>
        <taxon>Eschrichtius</taxon>
    </lineage>
</organism>
<accession>A0AB34GJN0</accession>
<gene>
    <name evidence="3" type="ORF">J1605_013372</name>
</gene>
<dbReference type="Pfam" id="PF16562">
    <property type="entry name" value="HECW_N"/>
    <property type="match status" value="1"/>
</dbReference>
<comment type="caution">
    <text evidence="3">The sequence shown here is derived from an EMBL/GenBank/DDBJ whole genome shotgun (WGS) entry which is preliminary data.</text>
</comment>
<dbReference type="Proteomes" id="UP001159641">
    <property type="component" value="Unassembled WGS sequence"/>
</dbReference>
<evidence type="ECO:0000313" key="3">
    <source>
        <dbReference type="EMBL" id="KAJ8778695.1"/>
    </source>
</evidence>
<feature type="compositionally biased region" description="Polar residues" evidence="1">
    <location>
        <begin position="22"/>
        <end position="32"/>
    </location>
</feature>
<feature type="domain" description="E3 ubiquitin-protein ligase HECW1/2 N-terminal" evidence="2">
    <location>
        <begin position="33"/>
        <end position="64"/>
    </location>
</feature>
<evidence type="ECO:0000256" key="1">
    <source>
        <dbReference type="SAM" id="MobiDB-lite"/>
    </source>
</evidence>
<name>A0AB34GJN0_ESCRO</name>
<protein>
    <recommendedName>
        <fullName evidence="2">E3 ubiquitin-protein ligase HECW1/2 N-terminal domain-containing protein</fullName>
    </recommendedName>
</protein>